<evidence type="ECO:0000256" key="1">
    <source>
        <dbReference type="ARBA" id="ARBA00009995"/>
    </source>
</evidence>
<accession>A0A1I8BLH7</accession>
<evidence type="ECO:0000256" key="2">
    <source>
        <dbReference type="ARBA" id="ARBA00012544"/>
    </source>
</evidence>
<dbReference type="AlphaFoldDB" id="A0A1I8BLH7"/>
<comment type="similarity">
    <text evidence="1">Belongs to the UDP-glycosyltransferase family.</text>
</comment>
<dbReference type="WBParaSite" id="MhA1_Contig2847.frz3.gene5">
    <property type="protein sequence ID" value="MhA1_Contig2847.frz3.gene5"/>
    <property type="gene ID" value="MhA1_Contig2847.frz3.gene5"/>
</dbReference>
<evidence type="ECO:0000256" key="5">
    <source>
        <dbReference type="ARBA" id="ARBA00047475"/>
    </source>
</evidence>
<evidence type="ECO:0000313" key="7">
    <source>
        <dbReference type="WBParaSite" id="MhA1_Contig2847.frz3.gene5"/>
    </source>
</evidence>
<evidence type="ECO:0000313" key="6">
    <source>
        <dbReference type="Proteomes" id="UP000095281"/>
    </source>
</evidence>
<dbReference type="PANTHER" id="PTHR48043:SF145">
    <property type="entry name" value="FI06409P-RELATED"/>
    <property type="match status" value="1"/>
</dbReference>
<keyword evidence="6" id="KW-1185">Reference proteome</keyword>
<dbReference type="InterPro" id="IPR002213">
    <property type="entry name" value="UDP_glucos_trans"/>
</dbReference>
<dbReference type="EC" id="2.4.1.17" evidence="2"/>
<name>A0A1I8BLH7_MELHA</name>
<dbReference type="GO" id="GO:0015020">
    <property type="term" value="F:glucuronosyltransferase activity"/>
    <property type="evidence" value="ECO:0007669"/>
    <property type="project" value="UniProtKB-EC"/>
</dbReference>
<evidence type="ECO:0000256" key="3">
    <source>
        <dbReference type="ARBA" id="ARBA00022676"/>
    </source>
</evidence>
<comment type="catalytic activity">
    <reaction evidence="5">
        <text>glucuronate acceptor + UDP-alpha-D-glucuronate = acceptor beta-D-glucuronoside + UDP + H(+)</text>
        <dbReference type="Rhea" id="RHEA:21032"/>
        <dbReference type="ChEBI" id="CHEBI:15378"/>
        <dbReference type="ChEBI" id="CHEBI:58052"/>
        <dbReference type="ChEBI" id="CHEBI:58223"/>
        <dbReference type="ChEBI" id="CHEBI:132367"/>
        <dbReference type="ChEBI" id="CHEBI:132368"/>
        <dbReference type="EC" id="2.4.1.17"/>
    </reaction>
</comment>
<sequence>MFIFELKSSLRFFIKKENFKNNEKYYQDPIIRAEFGQDFPNLNEIVKNVSLVFVNSNPFLEMARPISNKFVYIGGLADDQSEDSKKLEPEIQSILDEATKGAVLFSLGSLTETTRIDKNMLEAIISSFKQFPQIKFLWKMDKETIKNMSKLPNVHTFEWLRQTAILG</sequence>
<reference evidence="7" key="1">
    <citation type="submission" date="2016-11" db="UniProtKB">
        <authorList>
            <consortium name="WormBaseParasite"/>
        </authorList>
    </citation>
    <scope>IDENTIFICATION</scope>
</reference>
<dbReference type="OMA" id="MFIFELK"/>
<keyword evidence="3" id="KW-0328">Glycosyltransferase</keyword>
<dbReference type="SUPFAM" id="SSF53756">
    <property type="entry name" value="UDP-Glycosyltransferase/glycogen phosphorylase"/>
    <property type="match status" value="1"/>
</dbReference>
<dbReference type="Gene3D" id="3.40.50.2000">
    <property type="entry name" value="Glycogen Phosphorylase B"/>
    <property type="match status" value="1"/>
</dbReference>
<dbReference type="PANTHER" id="PTHR48043">
    <property type="entry name" value="EG:EG0003.4 PROTEIN-RELATED"/>
    <property type="match status" value="1"/>
</dbReference>
<keyword evidence="4" id="KW-0808">Transferase</keyword>
<dbReference type="Proteomes" id="UP000095281">
    <property type="component" value="Unplaced"/>
</dbReference>
<proteinExistence type="inferred from homology"/>
<organism evidence="6 7">
    <name type="scientific">Meloidogyne hapla</name>
    <name type="common">Root-knot nematode worm</name>
    <dbReference type="NCBI Taxonomy" id="6305"/>
    <lineage>
        <taxon>Eukaryota</taxon>
        <taxon>Metazoa</taxon>
        <taxon>Ecdysozoa</taxon>
        <taxon>Nematoda</taxon>
        <taxon>Chromadorea</taxon>
        <taxon>Rhabditida</taxon>
        <taxon>Tylenchina</taxon>
        <taxon>Tylenchomorpha</taxon>
        <taxon>Tylenchoidea</taxon>
        <taxon>Meloidogynidae</taxon>
        <taxon>Meloidogyninae</taxon>
        <taxon>Meloidogyne</taxon>
    </lineage>
</organism>
<dbReference type="Pfam" id="PF00201">
    <property type="entry name" value="UDPGT"/>
    <property type="match status" value="1"/>
</dbReference>
<dbReference type="InterPro" id="IPR050271">
    <property type="entry name" value="UDP-glycosyltransferase"/>
</dbReference>
<protein>
    <recommendedName>
        <fullName evidence="2">glucuronosyltransferase</fullName>
        <ecNumber evidence="2">2.4.1.17</ecNumber>
    </recommendedName>
</protein>
<evidence type="ECO:0000256" key="4">
    <source>
        <dbReference type="ARBA" id="ARBA00022679"/>
    </source>
</evidence>